<feature type="compositionally biased region" description="Basic residues" evidence="1">
    <location>
        <begin position="48"/>
        <end position="77"/>
    </location>
</feature>
<gene>
    <name evidence="2" type="ORF">NLI96_g11841</name>
</gene>
<feature type="region of interest" description="Disordered" evidence="1">
    <location>
        <begin position="147"/>
        <end position="174"/>
    </location>
</feature>
<feature type="region of interest" description="Disordered" evidence="1">
    <location>
        <begin position="37"/>
        <end position="77"/>
    </location>
</feature>
<sequence>MGTQPNPILTEVYPRRNALDNHAFGCPCTQISDNHSSILEAPKSPSKMAKKSTVKKKAKRAPHGPNSKKKYRPSLHRQRTVKSIEMDADGHMKPEEDMVVPCDSEVEESEADSVISIPLVSSKPPSEVQVKEDTEVPCTSNIEQSEADAKYVVSNPSISMKPPSRATTSRRFSPDPIDDVPFSSMENLIAFPDEAEGAPLPLPKPFYSDVLPAPTDWEYPTPGRDVGMMSGFNMKYRVDVRLVCIVVWTLRGGPPVVMLAWMTRYSFALAHCAQFLAIEGIEMETKVEICDPSDVSWTHTTVSKADHTLRKDQTYILVHLPKLQFLCDFSLYVDRCHGAERVSVEKLPIPTTMPNFWKIKNLMTDMAQLEEFYHLTLVATYNNLNRLAKRYNHTVQDSEAMDLMRRGMKGLVLSTMQRANAELMNLYAENSQTDKEVVCLKWIDEGLEGLAASAYEVSIPNEGLEGLAASADEVSIPKGTGKPFGLTSAALGLPEDWKEKLVKVTYEGTPSSVIQLVPADDIINIRGNAVT</sequence>
<organism evidence="2 3">
    <name type="scientific">Meripilus lineatus</name>
    <dbReference type="NCBI Taxonomy" id="2056292"/>
    <lineage>
        <taxon>Eukaryota</taxon>
        <taxon>Fungi</taxon>
        <taxon>Dikarya</taxon>
        <taxon>Basidiomycota</taxon>
        <taxon>Agaricomycotina</taxon>
        <taxon>Agaricomycetes</taxon>
        <taxon>Polyporales</taxon>
        <taxon>Meripilaceae</taxon>
        <taxon>Meripilus</taxon>
    </lineage>
</organism>
<dbReference type="AlphaFoldDB" id="A0AAD5UR72"/>
<keyword evidence="3" id="KW-1185">Reference proteome</keyword>
<dbReference type="Proteomes" id="UP001212997">
    <property type="component" value="Unassembled WGS sequence"/>
</dbReference>
<evidence type="ECO:0000313" key="3">
    <source>
        <dbReference type="Proteomes" id="UP001212997"/>
    </source>
</evidence>
<name>A0AAD5UR72_9APHY</name>
<protein>
    <submittedName>
        <fullName evidence="2">Uncharacterized protein</fullName>
    </submittedName>
</protein>
<proteinExistence type="predicted"/>
<reference evidence="2" key="1">
    <citation type="submission" date="2022-07" db="EMBL/GenBank/DDBJ databases">
        <title>Genome Sequence of Physisporinus lineatus.</title>
        <authorList>
            <person name="Buettner E."/>
        </authorList>
    </citation>
    <scope>NUCLEOTIDE SEQUENCE</scope>
    <source>
        <strain evidence="2">VT162</strain>
    </source>
</reference>
<evidence type="ECO:0000256" key="1">
    <source>
        <dbReference type="SAM" id="MobiDB-lite"/>
    </source>
</evidence>
<comment type="caution">
    <text evidence="2">The sequence shown here is derived from an EMBL/GenBank/DDBJ whole genome shotgun (WGS) entry which is preliminary data.</text>
</comment>
<evidence type="ECO:0000313" key="2">
    <source>
        <dbReference type="EMBL" id="KAJ3475433.1"/>
    </source>
</evidence>
<dbReference type="EMBL" id="JANAWD010000857">
    <property type="protein sequence ID" value="KAJ3475433.1"/>
    <property type="molecule type" value="Genomic_DNA"/>
</dbReference>
<accession>A0AAD5UR72</accession>